<evidence type="ECO:0000313" key="2">
    <source>
        <dbReference type="Proteomes" id="UP000247792"/>
    </source>
</evidence>
<dbReference type="AlphaFoldDB" id="A0A318JEN5"/>
<proteinExistence type="predicted"/>
<dbReference type="SUPFAM" id="SSF52540">
    <property type="entry name" value="P-loop containing nucleoside triphosphate hydrolases"/>
    <property type="match status" value="1"/>
</dbReference>
<gene>
    <name evidence="1" type="ORF">DFR42_101543</name>
</gene>
<comment type="caution">
    <text evidence="1">The sequence shown here is derived from an EMBL/GenBank/DDBJ whole genome shotgun (WGS) entry which is preliminary data.</text>
</comment>
<dbReference type="InterPro" id="IPR027417">
    <property type="entry name" value="P-loop_NTPase"/>
</dbReference>
<dbReference type="EMBL" id="QJKB01000001">
    <property type="protein sequence ID" value="PXX46967.1"/>
    <property type="molecule type" value="Genomic_DNA"/>
</dbReference>
<evidence type="ECO:0000313" key="1">
    <source>
        <dbReference type="EMBL" id="PXX46967.1"/>
    </source>
</evidence>
<dbReference type="RefSeq" id="WP_146218776.1">
    <property type="nucleotide sequence ID" value="NZ_QJKB01000001.1"/>
</dbReference>
<name>A0A318JEN5_9BURK</name>
<keyword evidence="2" id="KW-1185">Reference proteome</keyword>
<sequence>MRQKIPLHNVIISSDINVSDGGIDASVNTQDSHASILLRGNSYYQVKTGKSFKPWQEAQISKELFGKKPVAQENLGTAVLNCLETGATYVMVTMGHDLTTQQITQAKKLLANFFEKCGFAKANIEVFGITQIISQLVIHPSLCLDLNGLGDLMFQSTSSWQRNSDMTADIALGDSQEEFLFDLERNLNDEAIQHIRVVGEPGIGKTRLVLEAVLKNPKFSSDAIYIRQASDFQSSSLFNELLKQGRQYSVLLVIDECDDADRITIWRALKGRESIKLLTIDHGPEASSGSGMETLRVPLLEDDQIEEILKTYITGASHLPNWAKWCGGSARVAHAIGQNLKENPEDILKPPGSVPVWDRFISGYSAHAYDDPGRIVLRHIALFEKFGARIPVKNEADFIAKLVEQTDPSITRAKFDSVIEYYRKKRILQGDRTLRIVPAALRIHLWRDWWDNYGNSADVNSILKEMPITLYRWFIRSFAYAHSSESARDSVKQLLNPQTGILARDEFIISDAGSAFINVLAEADPKAVLTLLKAKVLNWSDEVLIGLGNARQNLAKALEKIAVWGDCYRQALKILAKLTLGENTTHSNNAQGSFLDLFRTNAPTQATFSMRMELAKELLFSNSPFERSLGLAASSRLLSREGSYRIVGIEFQGLRSEIMFWTAKEWSELTEPWTQMLSHLLVSRLKYDENWNIKVDEVLISAIEQMARTNVLHDQLISIIKELSKIPRNYTAITNLLLNRLRYPSATEPPEFTATLKNISEELVGTTFLERLRRYVLVDIWDDDYPSEDDNLDRTENIAAIRSNLANEAAQNTQEFLLALPYLFSCDSTRVEQFGFGVATALIDAQLDEEILEWTFNAPDETNYKFLCGYLRGIYNGDKVRWENLSEKLLQQRRRWIVGAVVCSGMTEKILFLTLDLYTSEVIDSQYLYPFCIARANGEVNTEFVHKVLTAILKRREPGFYETVIAIAESALCKLSQPIENEEALALELLTDQSAMSSRLSTMGEYYWDRLANRFIKQFPKSNLGFLNSLINSSTIYTGFGLAAAFPKVASTLCATSPSEAWRLISDELLGDRKDLILNWLGDLGSHARPCDPAILSFQSSDIFTWIDQDPMARSSLIVEAIYPTFEKGPAGELTKTFLEKYGHIEYVESCLISRFYSGSWTGSRSQHLTGMRDRARKWLKEAESSVVQDWLTLYIDGLNTQIEKALIGEEREF</sequence>
<reference evidence="1 2" key="1">
    <citation type="submission" date="2018-05" db="EMBL/GenBank/DDBJ databases">
        <title>Genomic Encyclopedia of Type Strains, Phase IV (KMG-IV): sequencing the most valuable type-strain genomes for metagenomic binning, comparative biology and taxonomic classification.</title>
        <authorList>
            <person name="Goeker M."/>
        </authorList>
    </citation>
    <scope>NUCLEOTIDE SEQUENCE [LARGE SCALE GENOMIC DNA]</scope>
    <source>
        <strain evidence="1 2">DSM 19792</strain>
    </source>
</reference>
<accession>A0A318JEN5</accession>
<organism evidence="1 2">
    <name type="scientific">Undibacterium pigrum</name>
    <dbReference type="NCBI Taxonomy" id="401470"/>
    <lineage>
        <taxon>Bacteria</taxon>
        <taxon>Pseudomonadati</taxon>
        <taxon>Pseudomonadota</taxon>
        <taxon>Betaproteobacteria</taxon>
        <taxon>Burkholderiales</taxon>
        <taxon>Oxalobacteraceae</taxon>
        <taxon>Undibacterium</taxon>
    </lineage>
</organism>
<dbReference type="Proteomes" id="UP000247792">
    <property type="component" value="Unassembled WGS sequence"/>
</dbReference>
<protein>
    <submittedName>
        <fullName evidence="1">Uncharacterized protein</fullName>
    </submittedName>
</protein>
<dbReference type="OrthoDB" id="556502at2"/>